<dbReference type="Proteomes" id="UP000789901">
    <property type="component" value="Unassembled WGS sequence"/>
</dbReference>
<accession>A0ABN7WSU0</accession>
<sequence>AKVAKYQMNKVPKTNKAPKRQVPKGRNMKERSTKTMKHQRYEGTKVTKKLAKHQKDEVPKEWNTKNQSNEAMKHQKDE</sequence>
<proteinExistence type="predicted"/>
<feature type="compositionally biased region" description="Basic and acidic residues" evidence="1">
    <location>
        <begin position="53"/>
        <end position="63"/>
    </location>
</feature>
<reference evidence="2 3" key="1">
    <citation type="submission" date="2021-06" db="EMBL/GenBank/DDBJ databases">
        <authorList>
            <person name="Kallberg Y."/>
            <person name="Tangrot J."/>
            <person name="Rosling A."/>
        </authorList>
    </citation>
    <scope>NUCLEOTIDE SEQUENCE [LARGE SCALE GENOMIC DNA]</scope>
    <source>
        <strain evidence="2 3">120-4 pot B 10/14</strain>
    </source>
</reference>
<evidence type="ECO:0000313" key="2">
    <source>
        <dbReference type="EMBL" id="CAG8839997.1"/>
    </source>
</evidence>
<feature type="compositionally biased region" description="Basic and acidic residues" evidence="1">
    <location>
        <begin position="27"/>
        <end position="45"/>
    </location>
</feature>
<comment type="caution">
    <text evidence="2">The sequence shown here is derived from an EMBL/GenBank/DDBJ whole genome shotgun (WGS) entry which is preliminary data.</text>
</comment>
<feature type="non-terminal residue" evidence="2">
    <location>
        <position position="1"/>
    </location>
</feature>
<dbReference type="EMBL" id="CAJVQB010061766">
    <property type="protein sequence ID" value="CAG8839997.1"/>
    <property type="molecule type" value="Genomic_DNA"/>
</dbReference>
<feature type="non-terminal residue" evidence="2">
    <location>
        <position position="78"/>
    </location>
</feature>
<gene>
    <name evidence="2" type="ORF">GMARGA_LOCUS34704</name>
</gene>
<evidence type="ECO:0000256" key="1">
    <source>
        <dbReference type="SAM" id="MobiDB-lite"/>
    </source>
</evidence>
<organism evidence="2 3">
    <name type="scientific">Gigaspora margarita</name>
    <dbReference type="NCBI Taxonomy" id="4874"/>
    <lineage>
        <taxon>Eukaryota</taxon>
        <taxon>Fungi</taxon>
        <taxon>Fungi incertae sedis</taxon>
        <taxon>Mucoromycota</taxon>
        <taxon>Glomeromycotina</taxon>
        <taxon>Glomeromycetes</taxon>
        <taxon>Diversisporales</taxon>
        <taxon>Gigasporaceae</taxon>
        <taxon>Gigaspora</taxon>
    </lineage>
</organism>
<evidence type="ECO:0000313" key="3">
    <source>
        <dbReference type="Proteomes" id="UP000789901"/>
    </source>
</evidence>
<keyword evidence="3" id="KW-1185">Reference proteome</keyword>
<protein>
    <submittedName>
        <fullName evidence="2">24703_t:CDS:1</fullName>
    </submittedName>
</protein>
<name>A0ABN7WSU0_GIGMA</name>
<feature type="region of interest" description="Disordered" evidence="1">
    <location>
        <begin position="1"/>
        <end position="78"/>
    </location>
</feature>